<evidence type="ECO:0000256" key="2">
    <source>
        <dbReference type="ARBA" id="ARBA00022679"/>
    </source>
</evidence>
<dbReference type="InterPro" id="IPR001451">
    <property type="entry name" value="Hexapep"/>
</dbReference>
<evidence type="ECO:0000256" key="1">
    <source>
        <dbReference type="ARBA" id="ARBA00022605"/>
    </source>
</evidence>
<gene>
    <name evidence="5" type="ORF">SZ63_05475</name>
</gene>
<name>A0A0H1QZZ0_9EURY</name>
<proteinExistence type="predicted"/>
<dbReference type="PANTHER" id="PTHR43300">
    <property type="entry name" value="ACETYLTRANSFERASE"/>
    <property type="match status" value="1"/>
</dbReference>
<dbReference type="InterPro" id="IPR050179">
    <property type="entry name" value="Trans_hexapeptide_repeat"/>
</dbReference>
<keyword evidence="3" id="KW-0220">Diaminopimelate biosynthesis</keyword>
<keyword evidence="1" id="KW-0028">Amino-acid biosynthesis</keyword>
<dbReference type="SUPFAM" id="SSF51161">
    <property type="entry name" value="Trimeric LpxA-like enzymes"/>
    <property type="match status" value="1"/>
</dbReference>
<protein>
    <submittedName>
        <fullName evidence="5">Acetyltransferase</fullName>
    </submittedName>
</protein>
<dbReference type="PANTHER" id="PTHR43300:SF10">
    <property type="entry name" value="2,3,4,5-TETRAHYDROPYRIDINE-2,6-DICARBOXYLATE N-ACETYLTRANSFERASE"/>
    <property type="match status" value="1"/>
</dbReference>
<dbReference type="InterPro" id="IPR018357">
    <property type="entry name" value="Hexapep_transf_CS"/>
</dbReference>
<dbReference type="AlphaFoldDB" id="A0A0H1QZZ0"/>
<evidence type="ECO:0000256" key="3">
    <source>
        <dbReference type="ARBA" id="ARBA00022915"/>
    </source>
</evidence>
<keyword evidence="2 5" id="KW-0808">Transferase</keyword>
<dbReference type="Pfam" id="PF00132">
    <property type="entry name" value="Hexapep"/>
    <property type="match status" value="2"/>
</dbReference>
<dbReference type="PATRIC" id="fig|1550566.3.peg.1179"/>
<evidence type="ECO:0000313" key="5">
    <source>
        <dbReference type="EMBL" id="KLK88468.1"/>
    </source>
</evidence>
<organism evidence="5 6">
    <name type="scientific">Methanoculleus sediminis</name>
    <dbReference type="NCBI Taxonomy" id="1550566"/>
    <lineage>
        <taxon>Archaea</taxon>
        <taxon>Methanobacteriati</taxon>
        <taxon>Methanobacteriota</taxon>
        <taxon>Stenosarchaea group</taxon>
        <taxon>Methanomicrobia</taxon>
        <taxon>Methanomicrobiales</taxon>
        <taxon>Methanomicrobiaceae</taxon>
        <taxon>Methanoculleus</taxon>
    </lineage>
</organism>
<comment type="caution">
    <text evidence="5">The sequence shown here is derived from an EMBL/GenBank/DDBJ whole genome shotgun (WGS) entry which is preliminary data.</text>
</comment>
<dbReference type="InterPro" id="IPR011004">
    <property type="entry name" value="Trimer_LpxA-like_sf"/>
</dbReference>
<dbReference type="CDD" id="cd03358">
    <property type="entry name" value="LbH_WxcM_N_like"/>
    <property type="match status" value="1"/>
</dbReference>
<evidence type="ECO:0000256" key="4">
    <source>
        <dbReference type="ARBA" id="ARBA00023154"/>
    </source>
</evidence>
<keyword evidence="6" id="KW-1185">Reference proteome</keyword>
<reference evidence="5 6" key="1">
    <citation type="journal article" date="2015" name="Int. J. Syst. Evol. Microbiol.">
        <title>Methanoculleus sediminis sp. nov., a methanogen from sediments near a submarine mud volcano.</title>
        <authorList>
            <person name="Chen S.C."/>
            <person name="Chen M.F."/>
            <person name="Lai M.C."/>
            <person name="Weng C.Y."/>
            <person name="Wu S.Y."/>
            <person name="Lin S."/>
            <person name="Yang T.F."/>
            <person name="Chen P.C."/>
        </authorList>
    </citation>
    <scope>NUCLEOTIDE SEQUENCE [LARGE SCALE GENOMIC DNA]</scope>
    <source>
        <strain evidence="5 6">S3Fa</strain>
    </source>
</reference>
<dbReference type="STRING" id="1550566.SZ63_05475"/>
<dbReference type="EMBL" id="JXOJ01000002">
    <property type="protein sequence ID" value="KLK88468.1"/>
    <property type="molecule type" value="Genomic_DNA"/>
</dbReference>
<dbReference type="RefSeq" id="WP_048182371.1">
    <property type="nucleotide sequence ID" value="NZ_JXOJ01000002.1"/>
</dbReference>
<evidence type="ECO:0000313" key="6">
    <source>
        <dbReference type="Proteomes" id="UP000035301"/>
    </source>
</evidence>
<dbReference type="Proteomes" id="UP000035301">
    <property type="component" value="Unassembled WGS sequence"/>
</dbReference>
<dbReference type="PROSITE" id="PS00101">
    <property type="entry name" value="HEXAPEP_TRANSFERASES"/>
    <property type="match status" value="1"/>
</dbReference>
<keyword evidence="4" id="KW-0457">Lysine biosynthesis</keyword>
<dbReference type="OrthoDB" id="30669at2157"/>
<sequence length="199" mass="20815">MIEYGHNALAEGATIFEPVTIGFPSRDRMGEEDYPGATIGRNAVLRSGTIIYCDVVIGDGFQTGHNVLIREKTTIGNRVAIGTAAVIEGDCTIGDDVRLQSLVYIPTGARIGDRVFVGPNAVLTNDRYPPGPHESLRGPVIGDDAVIGANATILPGVTVGKGAFVAAGAVVTKDVPPAMLAVGAPARFRPLPPEARRCR</sequence>
<dbReference type="Gene3D" id="2.160.10.10">
    <property type="entry name" value="Hexapeptide repeat proteins"/>
    <property type="match status" value="1"/>
</dbReference>
<dbReference type="GO" id="GO:0016740">
    <property type="term" value="F:transferase activity"/>
    <property type="evidence" value="ECO:0007669"/>
    <property type="project" value="UniProtKB-KW"/>
</dbReference>
<accession>A0A0H1QZZ0</accession>